<feature type="compositionally biased region" description="Acidic residues" evidence="2">
    <location>
        <begin position="338"/>
        <end position="347"/>
    </location>
</feature>
<dbReference type="InterPro" id="IPR052642">
    <property type="entry name" value="CC-FHA_domain"/>
</dbReference>
<reference evidence="3" key="1">
    <citation type="submission" date="2025-08" db="UniProtKB">
        <authorList>
            <consortium name="Ensembl"/>
        </authorList>
    </citation>
    <scope>IDENTIFICATION</scope>
</reference>
<feature type="coiled-coil region" evidence="1">
    <location>
        <begin position="493"/>
        <end position="576"/>
    </location>
</feature>
<dbReference type="Gene3D" id="1.10.287.1490">
    <property type="match status" value="1"/>
</dbReference>
<sequence length="638" mass="71885">MWPGRASMTPKKKSLVPSLTEKGLLILWKAASRDQRGPERKLRPKQRSPSKSAQAVSHYYRRMRDFSTDGGRSPGDGGGFAIEAEELWKKFLTRPGCPEFSTRSTSTSRYGSATTLPLPVVLCVGSETWRTTKDLSSDTKVDGHLLPCSKSACELSYPRRESESQALSLAPSSPVPPQSPARKPWYLSVIHEKDQRLLALGKEVQRLSELEVKVQKKDEEILAFLEEREALKKELRCLLKGKAREASLGAGERVSRAGSATEEGDRGCPQPASHPLPSQTQEEPAMAVTDRDKDLEGDSCEEEEEGLEGEVSRAVGQAARASGSRKGSGEGTLLEKGGEEDEDEDEEVAVALEEDSDKEEVVLELEEEKEMQAEALGRRRAGSVDDAFEEELMAQLEEYEHLLQEFQVQLEVVRTRYALATGAITSLTRQIEFQESQLQKVNTENEMLQKELRERKHQLQAMSDKFSNLREDKKHQEMTGLIERDNLLLRQQVWELERELAQREQAISELEAKVSQLQAQVNQNQNHLQRWKQLQEEVQNKHEMLQLAEQQARLALKSAQARLERLRNKIIQAAFNTLGIKSLATEISDNDILEALQRIISDRTDYYNQLKQKGVKVPPLQQSEILPPTGTSKKLSSK</sequence>
<protein>
    <submittedName>
        <fullName evidence="3">Coiled-coil domain containing 27</fullName>
    </submittedName>
</protein>
<evidence type="ECO:0000313" key="3">
    <source>
        <dbReference type="Ensembl" id="ENSCWAP00000025614.1"/>
    </source>
</evidence>
<keyword evidence="4" id="KW-1185">Reference proteome</keyword>
<dbReference type="PANTHER" id="PTHR18853">
    <property type="entry name" value="FORKHEAD-ASSOCIATED DOMAIN-CONTAINING PROTEIN 1-RELATED"/>
    <property type="match status" value="1"/>
</dbReference>
<accession>A0A8C3X4H5</accession>
<organism evidence="3 4">
    <name type="scientific">Catagonus wagneri</name>
    <name type="common">Chacoan peccary</name>
    <dbReference type="NCBI Taxonomy" id="51154"/>
    <lineage>
        <taxon>Eukaryota</taxon>
        <taxon>Metazoa</taxon>
        <taxon>Chordata</taxon>
        <taxon>Craniata</taxon>
        <taxon>Vertebrata</taxon>
        <taxon>Euteleostomi</taxon>
        <taxon>Mammalia</taxon>
        <taxon>Eutheria</taxon>
        <taxon>Laurasiatheria</taxon>
        <taxon>Artiodactyla</taxon>
        <taxon>Suina</taxon>
        <taxon>Tayassuidae</taxon>
        <taxon>Catagonus</taxon>
    </lineage>
</organism>
<evidence type="ECO:0000313" key="4">
    <source>
        <dbReference type="Proteomes" id="UP000694540"/>
    </source>
</evidence>
<reference evidence="3" key="2">
    <citation type="submission" date="2025-09" db="UniProtKB">
        <authorList>
            <consortium name="Ensembl"/>
        </authorList>
    </citation>
    <scope>IDENTIFICATION</scope>
</reference>
<feature type="compositionally biased region" description="Acidic residues" evidence="2">
    <location>
        <begin position="297"/>
        <end position="308"/>
    </location>
</feature>
<evidence type="ECO:0000256" key="2">
    <source>
        <dbReference type="SAM" id="MobiDB-lite"/>
    </source>
</evidence>
<evidence type="ECO:0000256" key="1">
    <source>
        <dbReference type="SAM" id="Coils"/>
    </source>
</evidence>
<feature type="region of interest" description="Disordered" evidence="2">
    <location>
        <begin position="30"/>
        <end position="55"/>
    </location>
</feature>
<gene>
    <name evidence="3" type="primary">CCDC27</name>
</gene>
<feature type="coiled-coil region" evidence="1">
    <location>
        <begin position="389"/>
        <end position="465"/>
    </location>
</feature>
<feature type="compositionally biased region" description="Basic and acidic residues" evidence="2">
    <location>
        <begin position="31"/>
        <end position="41"/>
    </location>
</feature>
<dbReference type="Proteomes" id="UP000694540">
    <property type="component" value="Unplaced"/>
</dbReference>
<keyword evidence="1" id="KW-0175">Coiled coil</keyword>
<feature type="region of interest" description="Disordered" evidence="2">
    <location>
        <begin position="246"/>
        <end position="347"/>
    </location>
</feature>
<dbReference type="AlphaFoldDB" id="A0A8C3X4H5"/>
<dbReference type="Ensembl" id="ENSCWAT00000027765.1">
    <property type="protein sequence ID" value="ENSCWAP00000025614.1"/>
    <property type="gene ID" value="ENSCWAG00000019400.1"/>
</dbReference>
<dbReference type="GeneTree" id="ENSGT00940000154171"/>
<dbReference type="PANTHER" id="PTHR18853:SF9">
    <property type="entry name" value="COILED-COIL DOMAIN-CONTAINING PROTEIN 27"/>
    <property type="match status" value="1"/>
</dbReference>
<feature type="compositionally biased region" description="Polar residues" evidence="2">
    <location>
        <begin position="620"/>
        <end position="638"/>
    </location>
</feature>
<feature type="region of interest" description="Disordered" evidence="2">
    <location>
        <begin position="618"/>
        <end position="638"/>
    </location>
</feature>
<proteinExistence type="predicted"/>
<name>A0A8C3X4H5_9CETA</name>
<feature type="coiled-coil region" evidence="1">
    <location>
        <begin position="207"/>
        <end position="234"/>
    </location>
</feature>